<dbReference type="InterPro" id="IPR017850">
    <property type="entry name" value="Alkaline_phosphatase_core_sf"/>
</dbReference>
<organism evidence="1 2">
    <name type="scientific">Acaromyces ingoldii</name>
    <dbReference type="NCBI Taxonomy" id="215250"/>
    <lineage>
        <taxon>Eukaryota</taxon>
        <taxon>Fungi</taxon>
        <taxon>Dikarya</taxon>
        <taxon>Basidiomycota</taxon>
        <taxon>Ustilaginomycotina</taxon>
        <taxon>Exobasidiomycetes</taxon>
        <taxon>Exobasidiales</taxon>
        <taxon>Cryptobasidiaceae</taxon>
        <taxon>Acaromyces</taxon>
    </lineage>
</organism>
<evidence type="ECO:0000313" key="1">
    <source>
        <dbReference type="EMBL" id="PWN93153.1"/>
    </source>
</evidence>
<dbReference type="GO" id="GO:0016740">
    <property type="term" value="F:transferase activity"/>
    <property type="evidence" value="ECO:0007669"/>
    <property type="project" value="UniProtKB-KW"/>
</dbReference>
<dbReference type="Proteomes" id="UP000245768">
    <property type="component" value="Unassembled WGS sequence"/>
</dbReference>
<sequence>MGRPREALNNGTHLWEKTVILFSIDGLKPSYLTPEHLPNLHRLSSIDDARTLFGPSMWPMSPSLTFPNHWSLMTGLEPSSHGIVANDFLDVGKNKTFYYTDPARSWDAGWWKGVPLWEAVQRQGRRSANLMWPGPPKTTRGASPDFFQEYESPRDWPMERRLAHLLRWIDLPSDQRPSFICGYAPDIDSLTHSHGVNISHPSITEALLSIDELLPSLLSAIALRNATDLVDIILVSDHGMTSTSNDRLLFLDDILGPALFSRIKSRHAWPNVELRFESADDEDEARAALSRARKKYRTFDVLDRSQLVERFNWSADAGSLHDRVGNLWALPDVGYSFTTHEEMRSFEDGVYSPRGNHGYDSRSADMQAFFLAHGPSFRKRPTPQVPTFPNTEIYNLVLDILAVDNAHRAPNNGTPHFWDNYLRANAID</sequence>
<dbReference type="AlphaFoldDB" id="A0A316YYJ1"/>
<dbReference type="GeneID" id="37045713"/>
<accession>A0A316YYJ1</accession>
<dbReference type="GO" id="GO:0047429">
    <property type="term" value="F:nucleoside triphosphate diphosphatase activity"/>
    <property type="evidence" value="ECO:0007669"/>
    <property type="project" value="TreeGrafter"/>
</dbReference>
<dbReference type="FunCoup" id="A0A316YYJ1">
    <property type="interactions" value="137"/>
</dbReference>
<dbReference type="SUPFAM" id="SSF53649">
    <property type="entry name" value="Alkaline phosphatase-like"/>
    <property type="match status" value="1"/>
</dbReference>
<dbReference type="STRING" id="215250.A0A316YYJ1"/>
<keyword evidence="2" id="KW-1185">Reference proteome</keyword>
<dbReference type="PANTHER" id="PTHR10151:SF120">
    <property type="entry name" value="BIS(5'-ADENOSYL)-TRIPHOSPHATASE"/>
    <property type="match status" value="1"/>
</dbReference>
<dbReference type="OrthoDB" id="415411at2759"/>
<reference evidence="1 2" key="1">
    <citation type="journal article" date="2018" name="Mol. Biol. Evol.">
        <title>Broad Genomic Sampling Reveals a Smut Pathogenic Ancestry of the Fungal Clade Ustilaginomycotina.</title>
        <authorList>
            <person name="Kijpornyongpan T."/>
            <person name="Mondo S.J."/>
            <person name="Barry K."/>
            <person name="Sandor L."/>
            <person name="Lee J."/>
            <person name="Lipzen A."/>
            <person name="Pangilinan J."/>
            <person name="LaButti K."/>
            <person name="Hainaut M."/>
            <person name="Henrissat B."/>
            <person name="Grigoriev I.V."/>
            <person name="Spatafora J.W."/>
            <person name="Aime M.C."/>
        </authorList>
    </citation>
    <scope>NUCLEOTIDE SEQUENCE [LARGE SCALE GENOMIC DNA]</scope>
    <source>
        <strain evidence="1 2">MCA 4198</strain>
    </source>
</reference>
<dbReference type="InterPro" id="IPR002591">
    <property type="entry name" value="Phosphodiest/P_Trfase"/>
</dbReference>
<dbReference type="Pfam" id="PF01663">
    <property type="entry name" value="Phosphodiest"/>
    <property type="match status" value="1"/>
</dbReference>
<dbReference type="Gene3D" id="3.40.720.10">
    <property type="entry name" value="Alkaline Phosphatase, subunit A"/>
    <property type="match status" value="1"/>
</dbReference>
<gene>
    <name evidence="1" type="ORF">FA10DRAFT_282818</name>
</gene>
<dbReference type="GO" id="GO:0017111">
    <property type="term" value="F:ribonucleoside triphosphate phosphatase activity"/>
    <property type="evidence" value="ECO:0007669"/>
    <property type="project" value="TreeGrafter"/>
</dbReference>
<name>A0A316YYJ1_9BASI</name>
<keyword evidence="1" id="KW-0808">Transferase</keyword>
<dbReference type="RefSeq" id="XP_025380351.1">
    <property type="nucleotide sequence ID" value="XM_025523797.1"/>
</dbReference>
<dbReference type="InParanoid" id="A0A316YYJ1"/>
<evidence type="ECO:0000313" key="2">
    <source>
        <dbReference type="Proteomes" id="UP000245768"/>
    </source>
</evidence>
<protein>
    <submittedName>
        <fullName evidence="1">Type I phosphodiesterase/nucleotide pyrophosphatase/phosphate transferase</fullName>
    </submittedName>
</protein>
<dbReference type="PANTHER" id="PTHR10151">
    <property type="entry name" value="ECTONUCLEOTIDE PYROPHOSPHATASE/PHOSPHODIESTERASE"/>
    <property type="match status" value="1"/>
</dbReference>
<dbReference type="CDD" id="cd16018">
    <property type="entry name" value="Enpp"/>
    <property type="match status" value="1"/>
</dbReference>
<proteinExistence type="predicted"/>
<dbReference type="Gene3D" id="3.30.1360.180">
    <property type="match status" value="1"/>
</dbReference>
<dbReference type="GO" id="GO:0009141">
    <property type="term" value="P:nucleoside triphosphate metabolic process"/>
    <property type="evidence" value="ECO:0007669"/>
    <property type="project" value="TreeGrafter"/>
</dbReference>
<dbReference type="EMBL" id="KZ819634">
    <property type="protein sequence ID" value="PWN93153.1"/>
    <property type="molecule type" value="Genomic_DNA"/>
</dbReference>